<dbReference type="InterPro" id="IPR037176">
    <property type="entry name" value="Osmotin/thaumatin-like_sf"/>
</dbReference>
<dbReference type="Pfam" id="PF00314">
    <property type="entry name" value="Thaumatin"/>
    <property type="match status" value="1"/>
</dbReference>
<feature type="disulfide bond" evidence="1">
    <location>
        <begin position="184"/>
        <end position="193"/>
    </location>
</feature>
<protein>
    <recommendedName>
        <fullName evidence="5">Osmotin, thaumatin-like protein</fullName>
    </recommendedName>
</protein>
<dbReference type="PROSITE" id="PS51367">
    <property type="entry name" value="THAUMATIN_2"/>
    <property type="match status" value="1"/>
</dbReference>
<dbReference type="PIRSF" id="PIRSF002703">
    <property type="entry name" value="Thaumatin"/>
    <property type="match status" value="1"/>
</dbReference>
<keyword evidence="4" id="KW-1185">Reference proteome</keyword>
<feature type="disulfide bond" evidence="1">
    <location>
        <begin position="164"/>
        <end position="180"/>
    </location>
</feature>
<feature type="disulfide bond" evidence="1">
    <location>
        <begin position="158"/>
        <end position="217"/>
    </location>
</feature>
<evidence type="ECO:0008006" key="5">
    <source>
        <dbReference type="Google" id="ProtNLM"/>
    </source>
</evidence>
<evidence type="ECO:0000313" key="4">
    <source>
        <dbReference type="Proteomes" id="UP000613177"/>
    </source>
</evidence>
<reference evidence="3" key="1">
    <citation type="submission" date="2021-01" db="EMBL/GenBank/DDBJ databases">
        <title>Metabolic potential, ecology and presence of endohyphal bacteria is reflected in genomic diversity of Mucoromycotina.</title>
        <authorList>
            <person name="Muszewska A."/>
            <person name="Okrasinska A."/>
            <person name="Steczkiewicz K."/>
            <person name="Drgas O."/>
            <person name="Orlowska M."/>
            <person name="Perlinska-Lenart U."/>
            <person name="Aleksandrzak-Piekarczyk T."/>
            <person name="Szatraj K."/>
            <person name="Zielenkiewicz U."/>
            <person name="Pilsyk S."/>
            <person name="Malc E."/>
            <person name="Mieczkowski P."/>
            <person name="Kruszewska J.S."/>
            <person name="Biernat P."/>
            <person name="Pawlowska J."/>
        </authorList>
    </citation>
    <scope>NUCLEOTIDE SEQUENCE</scope>
    <source>
        <strain evidence="3">WA0000018081</strain>
    </source>
</reference>
<feature type="disulfide bond" evidence="1">
    <location>
        <begin position="48"/>
        <end position="244"/>
    </location>
</feature>
<feature type="disulfide bond" evidence="1">
    <location>
        <begin position="194"/>
        <end position="204"/>
    </location>
</feature>
<dbReference type="SUPFAM" id="SSF49870">
    <property type="entry name" value="Osmotin, thaumatin-like protein"/>
    <property type="match status" value="1"/>
</dbReference>
<dbReference type="OrthoDB" id="430315at2759"/>
<evidence type="ECO:0000313" key="3">
    <source>
        <dbReference type="EMBL" id="KAG2228937.1"/>
    </source>
</evidence>
<name>A0A8H7VRR4_9FUNG</name>
<dbReference type="EMBL" id="JAEPRE010000334">
    <property type="protein sequence ID" value="KAG2228937.1"/>
    <property type="molecule type" value="Genomic_DNA"/>
</dbReference>
<dbReference type="SMART" id="SM00205">
    <property type="entry name" value="THN"/>
    <property type="match status" value="1"/>
</dbReference>
<accession>A0A8H7VRR4</accession>
<gene>
    <name evidence="3" type="ORF">INT48_001512</name>
</gene>
<feature type="chain" id="PRO_5034347784" description="Osmotin, thaumatin-like protein" evidence="2">
    <location>
        <begin position="18"/>
        <end position="244"/>
    </location>
</feature>
<proteinExistence type="predicted"/>
<keyword evidence="1" id="KW-1015">Disulfide bond</keyword>
<dbReference type="PANTHER" id="PTHR31048">
    <property type="entry name" value="OS03G0233200 PROTEIN"/>
    <property type="match status" value="1"/>
</dbReference>
<keyword evidence="2" id="KW-0732">Signal</keyword>
<sequence>MLLKSIVALITAGLVAAAPASNSSSAGSPSYETTYAAGPPTVIVKNQCSKKLTVGHSVDVDYYGETTEVAPGDSVTLTIPMNWSGRVWGRENCSGKEDCYKSGMTSPASLAEFHFMDSGKVFYDISFVNGFNLPIVVEPVNKIDLKHGDASLCRTSTCTNLPTCPTEFQTFDDEGNFAGCKSACTHFKTDEYCCTGDYYSTEACSTYSWASDVKAACPDVYSYAFDDVNSAFMCTSNAYTVTFC</sequence>
<dbReference type="InterPro" id="IPR001938">
    <property type="entry name" value="Thaumatin"/>
</dbReference>
<dbReference type="Gene3D" id="2.60.110.10">
    <property type="entry name" value="Thaumatin"/>
    <property type="match status" value="1"/>
</dbReference>
<dbReference type="Proteomes" id="UP000613177">
    <property type="component" value="Unassembled WGS sequence"/>
</dbReference>
<feature type="disulfide bond" evidence="1">
    <location>
        <begin position="153"/>
        <end position="234"/>
    </location>
</feature>
<organism evidence="3 4">
    <name type="scientific">Thamnidium elegans</name>
    <dbReference type="NCBI Taxonomy" id="101142"/>
    <lineage>
        <taxon>Eukaryota</taxon>
        <taxon>Fungi</taxon>
        <taxon>Fungi incertae sedis</taxon>
        <taxon>Mucoromycota</taxon>
        <taxon>Mucoromycotina</taxon>
        <taxon>Mucoromycetes</taxon>
        <taxon>Mucorales</taxon>
        <taxon>Mucorineae</taxon>
        <taxon>Mucoraceae</taxon>
        <taxon>Thamnidium</taxon>
    </lineage>
</organism>
<dbReference type="AlphaFoldDB" id="A0A8H7VRR4"/>
<evidence type="ECO:0000256" key="1">
    <source>
        <dbReference type="PIRSR" id="PIRSR002703-1"/>
    </source>
</evidence>
<feature type="signal peptide" evidence="2">
    <location>
        <begin position="1"/>
        <end position="17"/>
    </location>
</feature>
<evidence type="ECO:0000256" key="2">
    <source>
        <dbReference type="SAM" id="SignalP"/>
    </source>
</evidence>
<comment type="caution">
    <text evidence="3">The sequence shown here is derived from an EMBL/GenBank/DDBJ whole genome shotgun (WGS) entry which is preliminary data.</text>
</comment>